<dbReference type="PANTHER" id="PTHR12149:SF8">
    <property type="entry name" value="PROTEIN-RIBULOSAMINE 3-KINASE"/>
    <property type="match status" value="1"/>
</dbReference>
<evidence type="ECO:0000313" key="3">
    <source>
        <dbReference type="EMBL" id="KAF2759864.1"/>
    </source>
</evidence>
<evidence type="ECO:0000256" key="1">
    <source>
        <dbReference type="ARBA" id="ARBA00011961"/>
    </source>
</evidence>
<dbReference type="Gene3D" id="3.90.1200.10">
    <property type="match status" value="1"/>
</dbReference>
<accession>A0A6A6WCT6</accession>
<keyword evidence="4" id="KW-1185">Reference proteome</keyword>
<name>A0A6A6WCT6_9PEZI</name>
<gene>
    <name evidence="3" type="ORF">EJ05DRAFT_484762</name>
</gene>
<organism evidence="3 4">
    <name type="scientific">Pseudovirgaria hyperparasitica</name>
    <dbReference type="NCBI Taxonomy" id="470096"/>
    <lineage>
        <taxon>Eukaryota</taxon>
        <taxon>Fungi</taxon>
        <taxon>Dikarya</taxon>
        <taxon>Ascomycota</taxon>
        <taxon>Pezizomycotina</taxon>
        <taxon>Dothideomycetes</taxon>
        <taxon>Dothideomycetes incertae sedis</taxon>
        <taxon>Acrospermales</taxon>
        <taxon>Acrospermaceae</taxon>
        <taxon>Pseudovirgaria</taxon>
    </lineage>
</organism>
<dbReference type="AlphaFoldDB" id="A0A6A6WCT6"/>
<dbReference type="EC" id="2.7.1.172" evidence="1"/>
<comment type="catalytic activity">
    <reaction evidence="2">
        <text>N(6)-D-ribulosyl-L-lysyl-[protein] + ATP = N(6)-(3-O-phospho-D-ribulosyl)-L-lysyl-[protein] + ADP + H(+)</text>
        <dbReference type="Rhea" id="RHEA:48432"/>
        <dbReference type="Rhea" id="RHEA-COMP:12103"/>
        <dbReference type="Rhea" id="RHEA-COMP:12104"/>
        <dbReference type="ChEBI" id="CHEBI:15378"/>
        <dbReference type="ChEBI" id="CHEBI:30616"/>
        <dbReference type="ChEBI" id="CHEBI:90418"/>
        <dbReference type="ChEBI" id="CHEBI:90420"/>
        <dbReference type="ChEBI" id="CHEBI:456216"/>
        <dbReference type="EC" id="2.7.1.172"/>
    </reaction>
    <physiologicalReaction direction="left-to-right" evidence="2">
        <dbReference type="Rhea" id="RHEA:48433"/>
    </physiologicalReaction>
</comment>
<dbReference type="Proteomes" id="UP000799437">
    <property type="component" value="Unassembled WGS sequence"/>
</dbReference>
<dbReference type="OrthoDB" id="3673861at2759"/>
<dbReference type="SUPFAM" id="SSF56112">
    <property type="entry name" value="Protein kinase-like (PK-like)"/>
    <property type="match status" value="1"/>
</dbReference>
<sequence>MTVIPPEFTVAELKEEDKYEGREIDANIAASLPEGVDVIWVSTYGATHWSISTKIDTIVNGEEKSFFLKEYRDVNAEAMVKAEYESTAALYAISPQNVPEPIGYGSFASDAQRFFYVQVFCDMNEDLPEVDNFVTVLSKFHAKQSPDGQFGFHITTFQGNIPQNNSWTHTWEEYFARGLQDMIDRERSIQGSDPEMTELSAKLMSHVVPRLLRPMETAGKRIKPVLLHGDLWHGNVSIDNVSGDPIFYDAGSFYGHGEYDAGPWRATRYRFDKTHLRAYHKLVDISEPVEDHDDRNALYALKNDLLVSCCWKNTKSTRQLAINEMRRLVTKYPDGYEGYVASNSQPAAGA</sequence>
<proteinExistence type="predicted"/>
<reference evidence="3" key="1">
    <citation type="journal article" date="2020" name="Stud. Mycol.">
        <title>101 Dothideomycetes genomes: a test case for predicting lifestyles and emergence of pathogens.</title>
        <authorList>
            <person name="Haridas S."/>
            <person name="Albert R."/>
            <person name="Binder M."/>
            <person name="Bloem J."/>
            <person name="Labutti K."/>
            <person name="Salamov A."/>
            <person name="Andreopoulos B."/>
            <person name="Baker S."/>
            <person name="Barry K."/>
            <person name="Bills G."/>
            <person name="Bluhm B."/>
            <person name="Cannon C."/>
            <person name="Castanera R."/>
            <person name="Culley D."/>
            <person name="Daum C."/>
            <person name="Ezra D."/>
            <person name="Gonzalez J."/>
            <person name="Henrissat B."/>
            <person name="Kuo A."/>
            <person name="Liang C."/>
            <person name="Lipzen A."/>
            <person name="Lutzoni F."/>
            <person name="Magnuson J."/>
            <person name="Mondo S."/>
            <person name="Nolan M."/>
            <person name="Ohm R."/>
            <person name="Pangilinan J."/>
            <person name="Park H.-J."/>
            <person name="Ramirez L."/>
            <person name="Alfaro M."/>
            <person name="Sun H."/>
            <person name="Tritt A."/>
            <person name="Yoshinaga Y."/>
            <person name="Zwiers L.-H."/>
            <person name="Turgeon B."/>
            <person name="Goodwin S."/>
            <person name="Spatafora J."/>
            <person name="Crous P."/>
            <person name="Grigoriev I."/>
        </authorList>
    </citation>
    <scope>NUCLEOTIDE SEQUENCE</scope>
    <source>
        <strain evidence="3">CBS 121739</strain>
    </source>
</reference>
<dbReference type="Pfam" id="PF03881">
    <property type="entry name" value="Fructosamin_kin"/>
    <property type="match status" value="1"/>
</dbReference>
<dbReference type="EMBL" id="ML996569">
    <property type="protein sequence ID" value="KAF2759864.1"/>
    <property type="molecule type" value="Genomic_DNA"/>
</dbReference>
<evidence type="ECO:0000256" key="2">
    <source>
        <dbReference type="ARBA" id="ARBA00048655"/>
    </source>
</evidence>
<dbReference type="InterPro" id="IPR011009">
    <property type="entry name" value="Kinase-like_dom_sf"/>
</dbReference>
<dbReference type="GeneID" id="54486432"/>
<protein>
    <recommendedName>
        <fullName evidence="1">protein-ribulosamine 3-kinase</fullName>
        <ecNumber evidence="1">2.7.1.172</ecNumber>
    </recommendedName>
</protein>
<dbReference type="PANTHER" id="PTHR12149">
    <property type="entry name" value="FRUCTOSAMINE 3 KINASE-RELATED PROTEIN"/>
    <property type="match status" value="1"/>
</dbReference>
<dbReference type="RefSeq" id="XP_033602315.1">
    <property type="nucleotide sequence ID" value="XM_033745378.1"/>
</dbReference>
<dbReference type="InterPro" id="IPR016477">
    <property type="entry name" value="Fructo-/Ketosamine-3-kinase"/>
</dbReference>
<evidence type="ECO:0000313" key="4">
    <source>
        <dbReference type="Proteomes" id="UP000799437"/>
    </source>
</evidence>
<dbReference type="GO" id="GO:0102193">
    <property type="term" value="F:protein-ribulosamine 3-kinase activity"/>
    <property type="evidence" value="ECO:0007669"/>
    <property type="project" value="UniProtKB-EC"/>
</dbReference>